<dbReference type="CDD" id="cd00130">
    <property type="entry name" value="PAS"/>
    <property type="match status" value="1"/>
</dbReference>
<evidence type="ECO:0000256" key="1">
    <source>
        <dbReference type="ARBA" id="ARBA00022630"/>
    </source>
</evidence>
<dbReference type="Pfam" id="PF13426">
    <property type="entry name" value="PAS_9"/>
    <property type="match status" value="1"/>
</dbReference>
<keyword evidence="1" id="KW-0285">Flavoprotein</keyword>
<dbReference type="GO" id="GO:0005634">
    <property type="term" value="C:nucleus"/>
    <property type="evidence" value="ECO:0007669"/>
    <property type="project" value="TreeGrafter"/>
</dbReference>
<keyword evidence="2" id="KW-0288">FMN</keyword>
<dbReference type="InterPro" id="IPR035965">
    <property type="entry name" value="PAS-like_dom_sf"/>
</dbReference>
<evidence type="ECO:0000256" key="3">
    <source>
        <dbReference type="ARBA" id="ARBA00022991"/>
    </source>
</evidence>
<dbReference type="EMBL" id="HBKQ01031669">
    <property type="protein sequence ID" value="CAE2251483.1"/>
    <property type="molecule type" value="Transcribed_RNA"/>
</dbReference>
<evidence type="ECO:0000256" key="2">
    <source>
        <dbReference type="ARBA" id="ARBA00022643"/>
    </source>
</evidence>
<name>A0A7S4J4U8_9STRA</name>
<feature type="domain" description="PAS" evidence="4">
    <location>
        <begin position="55"/>
        <end position="154"/>
    </location>
</feature>
<gene>
    <name evidence="5" type="ORF">OAUR00152_LOCUS21562</name>
</gene>
<protein>
    <recommendedName>
        <fullName evidence="4">PAS domain-containing protein</fullName>
    </recommendedName>
</protein>
<sequence length="180" mass="20365">MSAIGQTMRAALEAVLSDKDQEYQSSARQFEPEKRLCERDYTIIDMLNSKGHESVCFCVCDPDLKDMPIIFSSDGFCDFTGYSHEEIEGKNCRFLQGTETSTEDVDRIRKAIKEQKEECVNLLNYRKDGSSFINEFFISPLLDDNEKLAYFIGVQCSVPKKGPGQMPSNAGWVYSQGNHA</sequence>
<organism evidence="5">
    <name type="scientific">Odontella aurita</name>
    <dbReference type="NCBI Taxonomy" id="265563"/>
    <lineage>
        <taxon>Eukaryota</taxon>
        <taxon>Sar</taxon>
        <taxon>Stramenopiles</taxon>
        <taxon>Ochrophyta</taxon>
        <taxon>Bacillariophyta</taxon>
        <taxon>Mediophyceae</taxon>
        <taxon>Biddulphiophycidae</taxon>
        <taxon>Eupodiscales</taxon>
        <taxon>Odontellaceae</taxon>
        <taxon>Odontella</taxon>
    </lineage>
</organism>
<dbReference type="AlphaFoldDB" id="A0A7S4J4U8"/>
<dbReference type="Gene3D" id="3.30.450.20">
    <property type="entry name" value="PAS domain"/>
    <property type="match status" value="1"/>
</dbReference>
<dbReference type="PANTHER" id="PTHR47429">
    <property type="entry name" value="PROTEIN TWIN LOV 1"/>
    <property type="match status" value="1"/>
</dbReference>
<accession>A0A7S4J4U8</accession>
<keyword evidence="3" id="KW-0157">Chromophore</keyword>
<evidence type="ECO:0000259" key="4">
    <source>
        <dbReference type="Pfam" id="PF13426"/>
    </source>
</evidence>
<proteinExistence type="predicted"/>
<dbReference type="SUPFAM" id="SSF55785">
    <property type="entry name" value="PYP-like sensor domain (PAS domain)"/>
    <property type="match status" value="1"/>
</dbReference>
<reference evidence="5" key="1">
    <citation type="submission" date="2021-01" db="EMBL/GenBank/DDBJ databases">
        <authorList>
            <person name="Corre E."/>
            <person name="Pelletier E."/>
            <person name="Niang G."/>
            <person name="Scheremetjew M."/>
            <person name="Finn R."/>
            <person name="Kale V."/>
            <person name="Holt S."/>
            <person name="Cochrane G."/>
            <person name="Meng A."/>
            <person name="Brown T."/>
            <person name="Cohen L."/>
        </authorList>
    </citation>
    <scope>NUCLEOTIDE SEQUENCE</scope>
    <source>
        <strain evidence="5">Isolate 1302-5</strain>
    </source>
</reference>
<dbReference type="PANTHER" id="PTHR47429:SF2">
    <property type="entry name" value="PROTEIN TWIN LOV 1"/>
    <property type="match status" value="1"/>
</dbReference>
<evidence type="ECO:0000313" key="5">
    <source>
        <dbReference type="EMBL" id="CAE2251483.1"/>
    </source>
</evidence>
<dbReference type="InterPro" id="IPR000014">
    <property type="entry name" value="PAS"/>
</dbReference>
<dbReference type="NCBIfam" id="TIGR00229">
    <property type="entry name" value="sensory_box"/>
    <property type="match status" value="1"/>
</dbReference>